<evidence type="ECO:0000313" key="2">
    <source>
        <dbReference type="EMBL" id="MFC3976766.1"/>
    </source>
</evidence>
<dbReference type="CDD" id="cd02966">
    <property type="entry name" value="TlpA_like_family"/>
    <property type="match status" value="1"/>
</dbReference>
<protein>
    <submittedName>
        <fullName evidence="2">TlpA family protein disulfide reductase</fullName>
    </submittedName>
</protein>
<comment type="caution">
    <text evidence="2">The sequence shown here is derived from an EMBL/GenBank/DDBJ whole genome shotgun (WGS) entry which is preliminary data.</text>
</comment>
<evidence type="ECO:0000313" key="3">
    <source>
        <dbReference type="Proteomes" id="UP001595766"/>
    </source>
</evidence>
<dbReference type="InterPro" id="IPR036249">
    <property type="entry name" value="Thioredoxin-like_sf"/>
</dbReference>
<reference evidence="3" key="1">
    <citation type="journal article" date="2019" name="Int. J. Syst. Evol. Microbiol.">
        <title>The Global Catalogue of Microorganisms (GCM) 10K type strain sequencing project: providing services to taxonomists for standard genome sequencing and annotation.</title>
        <authorList>
            <consortium name="The Broad Institute Genomics Platform"/>
            <consortium name="The Broad Institute Genome Sequencing Center for Infectious Disease"/>
            <person name="Wu L."/>
            <person name="Ma J."/>
        </authorList>
    </citation>
    <scope>NUCLEOTIDE SEQUENCE [LARGE SCALE GENOMIC DNA]</scope>
    <source>
        <strain evidence="3">CECT 8551</strain>
    </source>
</reference>
<dbReference type="PANTHER" id="PTHR42852">
    <property type="entry name" value="THIOL:DISULFIDE INTERCHANGE PROTEIN DSBE"/>
    <property type="match status" value="1"/>
</dbReference>
<dbReference type="PANTHER" id="PTHR42852:SF13">
    <property type="entry name" value="PROTEIN DIPZ"/>
    <property type="match status" value="1"/>
</dbReference>
<sequence length="245" mass="28762">MKTTTQISLILLGFFYSNLLLGQSANYYLNEEGKVLNEKDYIELKEIRLSKMKAVVKSMDIYEELDLEYNRNDSIVFSYKWHFTDNVKKTKLEIERKKALIGKEYPILNARTLDGRVISIEDLKGKPTLINLWFTSCKPCIEEMPILNKMKEEYSDKFNFLSITFESESKVRKFLQRFQFDFEHIVDSKELTRKLGFDGYPANLFLDKDGILRVIEGNVPIEKIENGEFRMSDGSKFIEILNELL</sequence>
<dbReference type="Proteomes" id="UP001595766">
    <property type="component" value="Unassembled WGS sequence"/>
</dbReference>
<dbReference type="InterPro" id="IPR050553">
    <property type="entry name" value="Thioredoxin_ResA/DsbE_sf"/>
</dbReference>
<dbReference type="PROSITE" id="PS51352">
    <property type="entry name" value="THIOREDOXIN_2"/>
    <property type="match status" value="1"/>
</dbReference>
<evidence type="ECO:0000259" key="1">
    <source>
        <dbReference type="PROSITE" id="PS51352"/>
    </source>
</evidence>
<dbReference type="EMBL" id="JBHSAV010000048">
    <property type="protein sequence ID" value="MFC3976766.1"/>
    <property type="molecule type" value="Genomic_DNA"/>
</dbReference>
<dbReference type="InterPro" id="IPR000866">
    <property type="entry name" value="AhpC/TSA"/>
</dbReference>
<gene>
    <name evidence="2" type="ORF">ACFOUP_10290</name>
</gene>
<name>A0ABV8EM71_9BACT</name>
<dbReference type="Pfam" id="PF00578">
    <property type="entry name" value="AhpC-TSA"/>
    <property type="match status" value="1"/>
</dbReference>
<dbReference type="SUPFAM" id="SSF52833">
    <property type="entry name" value="Thioredoxin-like"/>
    <property type="match status" value="1"/>
</dbReference>
<keyword evidence="3" id="KW-1185">Reference proteome</keyword>
<accession>A0ABV8EM71</accession>
<dbReference type="InterPro" id="IPR013766">
    <property type="entry name" value="Thioredoxin_domain"/>
</dbReference>
<dbReference type="RefSeq" id="WP_290294314.1">
    <property type="nucleotide sequence ID" value="NZ_JAUFQA010000001.1"/>
</dbReference>
<organism evidence="2 3">
    <name type="scientific">Belliella kenyensis</name>
    <dbReference type="NCBI Taxonomy" id="1472724"/>
    <lineage>
        <taxon>Bacteria</taxon>
        <taxon>Pseudomonadati</taxon>
        <taxon>Bacteroidota</taxon>
        <taxon>Cytophagia</taxon>
        <taxon>Cytophagales</taxon>
        <taxon>Cyclobacteriaceae</taxon>
        <taxon>Belliella</taxon>
    </lineage>
</organism>
<dbReference type="Gene3D" id="3.40.30.10">
    <property type="entry name" value="Glutaredoxin"/>
    <property type="match status" value="1"/>
</dbReference>
<feature type="domain" description="Thioredoxin" evidence="1">
    <location>
        <begin position="99"/>
        <end position="245"/>
    </location>
</feature>
<proteinExistence type="predicted"/>